<dbReference type="InterPro" id="IPR029062">
    <property type="entry name" value="Class_I_gatase-like"/>
</dbReference>
<dbReference type="InterPro" id="IPR018060">
    <property type="entry name" value="HTH_AraC"/>
</dbReference>
<evidence type="ECO:0000256" key="1">
    <source>
        <dbReference type="ARBA" id="ARBA00023015"/>
    </source>
</evidence>
<reference evidence="5 6" key="1">
    <citation type="submission" date="2024-03" db="EMBL/GenBank/DDBJ databases">
        <title>Chitinophaga caseinilytica sp. nov., a casein hydrolysing bacterium isolated from forest soil.</title>
        <authorList>
            <person name="Lee D.S."/>
            <person name="Han D.M."/>
            <person name="Baek J.H."/>
            <person name="Choi D.G."/>
            <person name="Jeon J.H."/>
            <person name="Jeon C.O."/>
        </authorList>
    </citation>
    <scope>NUCLEOTIDE SEQUENCE [LARGE SCALE GENOMIC DNA]</scope>
    <source>
        <strain evidence="5 6">KACC 19118</strain>
    </source>
</reference>
<evidence type="ECO:0000256" key="3">
    <source>
        <dbReference type="ARBA" id="ARBA00023163"/>
    </source>
</evidence>
<dbReference type="SMART" id="SM00342">
    <property type="entry name" value="HTH_ARAC"/>
    <property type="match status" value="1"/>
</dbReference>
<dbReference type="Gene3D" id="3.40.50.880">
    <property type="match status" value="1"/>
</dbReference>
<accession>A0ABZ2Z8T5</accession>
<keyword evidence="2" id="KW-0238">DNA-binding</keyword>
<evidence type="ECO:0000259" key="4">
    <source>
        <dbReference type="PROSITE" id="PS01124"/>
    </source>
</evidence>
<dbReference type="SUPFAM" id="SSF52317">
    <property type="entry name" value="Class I glutamine amidotransferase-like"/>
    <property type="match status" value="1"/>
</dbReference>
<dbReference type="InterPro" id="IPR009057">
    <property type="entry name" value="Homeodomain-like_sf"/>
</dbReference>
<dbReference type="Pfam" id="PF01965">
    <property type="entry name" value="DJ-1_PfpI"/>
    <property type="match status" value="1"/>
</dbReference>
<dbReference type="Proteomes" id="UP001449657">
    <property type="component" value="Chromosome"/>
</dbReference>
<dbReference type="PANTHER" id="PTHR43280:SF28">
    <property type="entry name" value="HTH-TYPE TRANSCRIPTIONAL ACTIVATOR RHAS"/>
    <property type="match status" value="1"/>
</dbReference>
<keyword evidence="1" id="KW-0805">Transcription regulation</keyword>
<name>A0ABZ2Z8T5_9BACT</name>
<feature type="domain" description="HTH araC/xylS-type" evidence="4">
    <location>
        <begin position="224"/>
        <end position="322"/>
    </location>
</feature>
<dbReference type="PROSITE" id="PS01124">
    <property type="entry name" value="HTH_ARAC_FAMILY_2"/>
    <property type="match status" value="1"/>
</dbReference>
<dbReference type="Pfam" id="PF12833">
    <property type="entry name" value="HTH_18"/>
    <property type="match status" value="1"/>
</dbReference>
<evidence type="ECO:0000256" key="2">
    <source>
        <dbReference type="ARBA" id="ARBA00023125"/>
    </source>
</evidence>
<protein>
    <submittedName>
        <fullName evidence="5">Helix-turn-helix domain-containing protein</fullName>
    </submittedName>
</protein>
<organism evidence="5 6">
    <name type="scientific">Chitinophaga caseinilytica</name>
    <dbReference type="NCBI Taxonomy" id="2267521"/>
    <lineage>
        <taxon>Bacteria</taxon>
        <taxon>Pseudomonadati</taxon>
        <taxon>Bacteroidota</taxon>
        <taxon>Chitinophagia</taxon>
        <taxon>Chitinophagales</taxon>
        <taxon>Chitinophagaceae</taxon>
        <taxon>Chitinophaga</taxon>
    </lineage>
</organism>
<dbReference type="EMBL" id="CP150096">
    <property type="protein sequence ID" value="WZN46909.1"/>
    <property type="molecule type" value="Genomic_DNA"/>
</dbReference>
<keyword evidence="3" id="KW-0804">Transcription</keyword>
<dbReference type="InterPro" id="IPR002818">
    <property type="entry name" value="DJ-1/PfpI"/>
</dbReference>
<gene>
    <name evidence="5" type="ORF">WJU22_01770</name>
</gene>
<evidence type="ECO:0000313" key="6">
    <source>
        <dbReference type="Proteomes" id="UP001449657"/>
    </source>
</evidence>
<dbReference type="Gene3D" id="1.10.10.60">
    <property type="entry name" value="Homeodomain-like"/>
    <property type="match status" value="2"/>
</dbReference>
<evidence type="ECO:0000313" key="5">
    <source>
        <dbReference type="EMBL" id="WZN46909.1"/>
    </source>
</evidence>
<dbReference type="RefSeq" id="WP_341841582.1">
    <property type="nucleotide sequence ID" value="NZ_CP149792.1"/>
</dbReference>
<proteinExistence type="predicted"/>
<dbReference type="SUPFAM" id="SSF46689">
    <property type="entry name" value="Homeodomain-like"/>
    <property type="match status" value="2"/>
</dbReference>
<sequence length="337" mass="38228">MKHLSILVPDDRSGPNTVACIAGTYHAFTEANKYYGTLGRKPVFKMELVGLSKRSELVNGMLMIQPQASISTIRKTDLIIIPALGGEFLEKNFVDEKVSAWLRGQYKKGAEIACMCTGAYMLAATDLLNGKSCSVHWKSAESFHQLFPEVQLKIEKLITDEEGIYTNGGGYSFLNLLIYLIGKYYDRQTAVYCSKVLQVEIDRQTQSDFAIFSGQKKHGDDMIRKAQEYMEHNYDRKISVDELSKELAFGRRTFDRRFIKATGNTPAEYLQRLKIESAKKALESTPKTVNEIMYEVGYSDAKAFREVFRKITGISPLAYKNKYNREAAELLFMNDAN</sequence>
<keyword evidence="6" id="KW-1185">Reference proteome</keyword>
<dbReference type="PANTHER" id="PTHR43280">
    <property type="entry name" value="ARAC-FAMILY TRANSCRIPTIONAL REGULATOR"/>
    <property type="match status" value="1"/>
</dbReference>